<accession>A0A8H7B5D0</accession>
<organism evidence="1 2">
    <name type="scientific">Alternaria burnsii</name>
    <dbReference type="NCBI Taxonomy" id="1187904"/>
    <lineage>
        <taxon>Eukaryota</taxon>
        <taxon>Fungi</taxon>
        <taxon>Dikarya</taxon>
        <taxon>Ascomycota</taxon>
        <taxon>Pezizomycotina</taxon>
        <taxon>Dothideomycetes</taxon>
        <taxon>Pleosporomycetidae</taxon>
        <taxon>Pleosporales</taxon>
        <taxon>Pleosporineae</taxon>
        <taxon>Pleosporaceae</taxon>
        <taxon>Alternaria</taxon>
        <taxon>Alternaria sect. Alternaria</taxon>
    </lineage>
</organism>
<reference evidence="1" key="1">
    <citation type="submission" date="2020-01" db="EMBL/GenBank/DDBJ databases">
        <authorList>
            <person name="Feng Z.H.Z."/>
        </authorList>
    </citation>
    <scope>NUCLEOTIDE SEQUENCE</scope>
    <source>
        <strain evidence="1">CBS107.38</strain>
    </source>
</reference>
<name>A0A8H7B5D0_9PLEO</name>
<dbReference type="EMBL" id="JAAABM010000006">
    <property type="protein sequence ID" value="KAF7676709.1"/>
    <property type="molecule type" value="Genomic_DNA"/>
</dbReference>
<gene>
    <name evidence="1" type="ORF">GT037_004921</name>
</gene>
<dbReference type="GeneID" id="62203146"/>
<dbReference type="RefSeq" id="XP_038786918.1">
    <property type="nucleotide sequence ID" value="XM_038929968.1"/>
</dbReference>
<dbReference type="AlphaFoldDB" id="A0A8H7B5D0"/>
<dbReference type="Proteomes" id="UP000596902">
    <property type="component" value="Unassembled WGS sequence"/>
</dbReference>
<evidence type="ECO:0000313" key="1">
    <source>
        <dbReference type="EMBL" id="KAF7676709.1"/>
    </source>
</evidence>
<protein>
    <submittedName>
        <fullName evidence="1">Uncharacterized protein</fullName>
    </submittedName>
</protein>
<sequence length="52" mass="5676">MATVSVKINGGHLGLLDERPKVAPPLSLGRPVLRYCPQLRLSFRHGGIQGRL</sequence>
<reference evidence="1" key="2">
    <citation type="submission" date="2020-08" db="EMBL/GenBank/DDBJ databases">
        <title>Draft Genome Sequence of Cumin Blight Pathogen Alternaria burnsii.</title>
        <authorList>
            <person name="Feng Z."/>
        </authorList>
    </citation>
    <scope>NUCLEOTIDE SEQUENCE</scope>
    <source>
        <strain evidence="1">CBS107.38</strain>
    </source>
</reference>
<evidence type="ECO:0000313" key="2">
    <source>
        <dbReference type="Proteomes" id="UP000596902"/>
    </source>
</evidence>
<proteinExistence type="predicted"/>
<keyword evidence="2" id="KW-1185">Reference proteome</keyword>
<comment type="caution">
    <text evidence="1">The sequence shown here is derived from an EMBL/GenBank/DDBJ whole genome shotgun (WGS) entry which is preliminary data.</text>
</comment>